<comment type="caution">
    <text evidence="12">The sequence shown here is derived from an EMBL/GenBank/DDBJ whole genome shotgun (WGS) entry which is preliminary data.</text>
</comment>
<dbReference type="InterPro" id="IPR036680">
    <property type="entry name" value="SPOR-like_sf"/>
</dbReference>
<reference evidence="12 13" key="1">
    <citation type="submission" date="2020-08" db="EMBL/GenBank/DDBJ databases">
        <title>Genome sequencing of Purple Non-Sulfur Bacteria from various extreme environments.</title>
        <authorList>
            <person name="Mayer M."/>
        </authorList>
    </citation>
    <scope>NUCLEOTIDE SEQUENCE [LARGE SCALE GENOMIC DNA]</scope>
    <source>
        <strain evidence="12 13">JA135</strain>
    </source>
</reference>
<dbReference type="GO" id="GO:0042834">
    <property type="term" value="F:peptidoglycan binding"/>
    <property type="evidence" value="ECO:0007669"/>
    <property type="project" value="InterPro"/>
</dbReference>
<dbReference type="SUPFAM" id="SSF110997">
    <property type="entry name" value="Sporulation related repeat"/>
    <property type="match status" value="1"/>
</dbReference>
<evidence type="ECO:0000259" key="11">
    <source>
        <dbReference type="PROSITE" id="PS51724"/>
    </source>
</evidence>
<gene>
    <name evidence="12" type="ORF">GGD88_001250</name>
</gene>
<dbReference type="EC" id="3.4.16.4" evidence="12"/>
<feature type="binding site" evidence="8">
    <location>
        <position position="229"/>
    </location>
    <ligand>
        <name>substrate</name>
    </ligand>
</feature>
<dbReference type="PANTHER" id="PTHR21581:SF6">
    <property type="entry name" value="TRAFFICKING PROTEIN PARTICLE COMPLEX SUBUNIT 12"/>
    <property type="match status" value="1"/>
</dbReference>
<keyword evidence="6" id="KW-0961">Cell wall biogenesis/degradation</keyword>
<comment type="similarity">
    <text evidence="1 9">Belongs to the peptidase S11 family.</text>
</comment>
<dbReference type="PROSITE" id="PS51724">
    <property type="entry name" value="SPOR"/>
    <property type="match status" value="1"/>
</dbReference>
<evidence type="ECO:0000256" key="4">
    <source>
        <dbReference type="ARBA" id="ARBA00022960"/>
    </source>
</evidence>
<keyword evidence="13" id="KW-1185">Reference proteome</keyword>
<dbReference type="GO" id="GO:0006508">
    <property type="term" value="P:proteolysis"/>
    <property type="evidence" value="ECO:0007669"/>
    <property type="project" value="InterPro"/>
</dbReference>
<sequence length="477" mass="50560">MSTPPPRARLAPPRRLARLTAAVAVLVGLTVMMPGEALARYASIVVDAASGRILHARDVDNRLYPASMTKMMTLYLLFEAIDTGRLSMESRLHVSTRAAGQPPSKLGLRAGSTIAVKDAIRALVTKSANDVATVVAEALGSTEVNFARLMTQKARDLGMRRTSFRNASGLPNSGQKSTARDMAVLAMSLMQHFPHHYHFFSTTAFRYNGRTYGTHNNLMKRYPGADGLKTGYIRASGFNVAFSATRAGRRLVAVVFGGRSARSRDDHMAELMDKGFRLVTQASYSPYATGQRVRVVARPDLPSGVTPLPPALPPGKMGETRVAGLSTVIPRVISSLLDQPKPAASAHVTPVPPAAPGGAGAAGGTETVQGSARGATTTAALDTGPDQGGTWGVQVGAFSSLNAAERAAHDAARLLRDGPAPIRVRVIPHTVADGKLYRARLLGMGTESQARAACRDLRARERSCLVVVPTGWTVAAR</sequence>
<keyword evidence="4" id="KW-0133">Cell shape</keyword>
<dbReference type="InterPro" id="IPR007730">
    <property type="entry name" value="SPOR-like_dom"/>
</dbReference>
<dbReference type="PANTHER" id="PTHR21581">
    <property type="entry name" value="D-ALANYL-D-ALANINE CARBOXYPEPTIDASE"/>
    <property type="match status" value="1"/>
</dbReference>
<evidence type="ECO:0000256" key="3">
    <source>
        <dbReference type="ARBA" id="ARBA00022801"/>
    </source>
</evidence>
<dbReference type="Gene3D" id="3.30.70.1070">
    <property type="entry name" value="Sporulation related repeat"/>
    <property type="match status" value="1"/>
</dbReference>
<keyword evidence="3 12" id="KW-0378">Hydrolase</keyword>
<evidence type="ECO:0000256" key="2">
    <source>
        <dbReference type="ARBA" id="ARBA00022729"/>
    </source>
</evidence>
<protein>
    <submittedName>
        <fullName evidence="12">D-alanyl-D-alanine carboxypeptidase</fullName>
        <ecNumber evidence="12">3.4.16.4</ecNumber>
    </submittedName>
</protein>
<dbReference type="RefSeq" id="WP_343056289.1">
    <property type="nucleotide sequence ID" value="NZ_JACIGI010000007.1"/>
</dbReference>
<dbReference type="GO" id="GO:0009252">
    <property type="term" value="P:peptidoglycan biosynthetic process"/>
    <property type="evidence" value="ECO:0007669"/>
    <property type="project" value="UniProtKB-KW"/>
</dbReference>
<evidence type="ECO:0000256" key="1">
    <source>
        <dbReference type="ARBA" id="ARBA00007164"/>
    </source>
</evidence>
<dbReference type="GO" id="GO:0008360">
    <property type="term" value="P:regulation of cell shape"/>
    <property type="evidence" value="ECO:0007669"/>
    <property type="project" value="UniProtKB-KW"/>
</dbReference>
<keyword evidence="5" id="KW-0573">Peptidoglycan synthesis</keyword>
<dbReference type="SUPFAM" id="SSF56601">
    <property type="entry name" value="beta-lactamase/transpeptidase-like"/>
    <property type="match status" value="1"/>
</dbReference>
<keyword evidence="2" id="KW-0732">Signal</keyword>
<evidence type="ECO:0000256" key="7">
    <source>
        <dbReference type="PIRSR" id="PIRSR618044-1"/>
    </source>
</evidence>
<dbReference type="AlphaFoldDB" id="A0A7W6RYK9"/>
<dbReference type="Pfam" id="PF05036">
    <property type="entry name" value="SPOR"/>
    <property type="match status" value="1"/>
</dbReference>
<dbReference type="Pfam" id="PF00768">
    <property type="entry name" value="Peptidase_S11"/>
    <property type="match status" value="1"/>
</dbReference>
<evidence type="ECO:0000313" key="12">
    <source>
        <dbReference type="EMBL" id="MBB4285532.1"/>
    </source>
</evidence>
<dbReference type="InterPro" id="IPR001967">
    <property type="entry name" value="Peptidase_S11_N"/>
</dbReference>
<evidence type="ECO:0000256" key="10">
    <source>
        <dbReference type="SAM" id="MobiDB-lite"/>
    </source>
</evidence>
<feature type="active site" description="Proton acceptor" evidence="7">
    <location>
        <position position="70"/>
    </location>
</feature>
<feature type="region of interest" description="Disordered" evidence="10">
    <location>
        <begin position="343"/>
        <end position="388"/>
    </location>
</feature>
<dbReference type="EMBL" id="JACIGI010000007">
    <property type="protein sequence ID" value="MBB4285532.1"/>
    <property type="molecule type" value="Genomic_DNA"/>
</dbReference>
<dbReference type="PRINTS" id="PR00725">
    <property type="entry name" value="DADACBPTASE1"/>
</dbReference>
<organism evidence="12 13">
    <name type="scientific">Roseospira goensis</name>
    <dbReference type="NCBI Taxonomy" id="391922"/>
    <lineage>
        <taxon>Bacteria</taxon>
        <taxon>Pseudomonadati</taxon>
        <taxon>Pseudomonadota</taxon>
        <taxon>Alphaproteobacteria</taxon>
        <taxon>Rhodospirillales</taxon>
        <taxon>Rhodospirillaceae</taxon>
        <taxon>Roseospira</taxon>
    </lineage>
</organism>
<accession>A0A7W6RYK9</accession>
<keyword evidence="12" id="KW-0121">Carboxypeptidase</keyword>
<evidence type="ECO:0000313" key="13">
    <source>
        <dbReference type="Proteomes" id="UP000555728"/>
    </source>
</evidence>
<evidence type="ECO:0000256" key="6">
    <source>
        <dbReference type="ARBA" id="ARBA00023316"/>
    </source>
</evidence>
<evidence type="ECO:0000256" key="5">
    <source>
        <dbReference type="ARBA" id="ARBA00022984"/>
    </source>
</evidence>
<evidence type="ECO:0000256" key="9">
    <source>
        <dbReference type="RuleBase" id="RU004016"/>
    </source>
</evidence>
<dbReference type="InterPro" id="IPR012338">
    <property type="entry name" value="Beta-lactam/transpept-like"/>
</dbReference>
<dbReference type="GO" id="GO:0071555">
    <property type="term" value="P:cell wall organization"/>
    <property type="evidence" value="ECO:0007669"/>
    <property type="project" value="UniProtKB-KW"/>
</dbReference>
<dbReference type="InterPro" id="IPR018044">
    <property type="entry name" value="Peptidase_S11"/>
</dbReference>
<feature type="domain" description="SPOR" evidence="11">
    <location>
        <begin position="385"/>
        <end position="470"/>
    </location>
</feature>
<proteinExistence type="inferred from homology"/>
<feature type="compositionally biased region" description="Polar residues" evidence="10">
    <location>
        <begin position="366"/>
        <end position="380"/>
    </location>
</feature>
<name>A0A7W6RYK9_9PROT</name>
<keyword evidence="12" id="KW-0645">Protease</keyword>
<feature type="active site" evidence="7">
    <location>
        <position position="127"/>
    </location>
</feature>
<evidence type="ECO:0000256" key="8">
    <source>
        <dbReference type="PIRSR" id="PIRSR618044-2"/>
    </source>
</evidence>
<dbReference type="Gene3D" id="3.40.710.10">
    <property type="entry name" value="DD-peptidase/beta-lactamase superfamily"/>
    <property type="match status" value="1"/>
</dbReference>
<feature type="active site" description="Proton acceptor" evidence="7">
    <location>
        <position position="67"/>
    </location>
</feature>
<dbReference type="Proteomes" id="UP000555728">
    <property type="component" value="Unassembled WGS sequence"/>
</dbReference>
<dbReference type="GO" id="GO:0009002">
    <property type="term" value="F:serine-type D-Ala-D-Ala carboxypeptidase activity"/>
    <property type="evidence" value="ECO:0007669"/>
    <property type="project" value="UniProtKB-EC"/>
</dbReference>